<evidence type="ECO:0000313" key="3">
    <source>
        <dbReference type="EMBL" id="KAH0571289.1"/>
    </source>
</evidence>
<evidence type="ECO:0000313" key="2">
    <source>
        <dbReference type="EMBL" id="EST46633.1"/>
    </source>
</evidence>
<dbReference type="OrthoDB" id="16564at2759"/>
<dbReference type="SUPFAM" id="SSF89550">
    <property type="entry name" value="PHP domain-like"/>
    <property type="match status" value="1"/>
</dbReference>
<name>V6LQV7_9EUKA</name>
<dbReference type="InterPro" id="IPR004013">
    <property type="entry name" value="PHP_dom"/>
</dbReference>
<evidence type="ECO:0000313" key="4">
    <source>
        <dbReference type="Proteomes" id="UP000018208"/>
    </source>
</evidence>
<evidence type="ECO:0000259" key="1">
    <source>
        <dbReference type="SMART" id="SM00481"/>
    </source>
</evidence>
<dbReference type="InterPro" id="IPR052018">
    <property type="entry name" value="PHP_domain"/>
</dbReference>
<dbReference type="Proteomes" id="UP000018208">
    <property type="component" value="Unassembled WGS sequence"/>
</dbReference>
<reference evidence="2 3" key="1">
    <citation type="journal article" date="2014" name="PLoS Genet.">
        <title>The Genome of Spironucleus salmonicida Highlights a Fish Pathogen Adapted to Fluctuating Environments.</title>
        <authorList>
            <person name="Xu F."/>
            <person name="Jerlstrom-Hultqvist J."/>
            <person name="Einarsson E."/>
            <person name="Astvaldsson A."/>
            <person name="Svard S.G."/>
            <person name="Andersson J.O."/>
        </authorList>
    </citation>
    <scope>NUCLEOTIDE SEQUENCE</scope>
    <source>
        <strain evidence="3">ATCC 50377</strain>
    </source>
</reference>
<dbReference type="VEuPathDB" id="GiardiaDB:SS50377_27590"/>
<dbReference type="InterPro" id="IPR003141">
    <property type="entry name" value="Pol/His_phosphatase_N"/>
</dbReference>
<dbReference type="Gene3D" id="3.20.20.140">
    <property type="entry name" value="Metal-dependent hydrolases"/>
    <property type="match status" value="1"/>
</dbReference>
<keyword evidence="4" id="KW-1185">Reference proteome</keyword>
<dbReference type="AlphaFoldDB" id="V6LQV7"/>
<proteinExistence type="predicted"/>
<sequence>MLIDLHSHSTHSDGSYSPFLLIQHAIALNLTYFAITDHDNIDSIKTLEKYKFPHNFTYIPGVEITTKSKCNNEIYHLIVLFPSKMKPNITPFADIFEIQKKDRKIRMEKLWIKIQETNNLNQSYQDFQTYFGTLNSTQVQKIHFAQFLTIKNICVDINSCFKTHLDIVVKSSEYLLLEDMIALAKHENAYPILAHPYYLAKNKSSVDKCIPIYQTLGLRALEVEHPEQDSDQRDNLRKLARELGLQVSIAGDFHGPEREKNGYFLGNLEGNKRTMEWEKVYLMKDMGYNSGMDIQKGLAMSVALLAQIGVVIFMACRG</sequence>
<dbReference type="GO" id="GO:0035312">
    <property type="term" value="F:5'-3' DNA exonuclease activity"/>
    <property type="evidence" value="ECO:0007669"/>
    <property type="project" value="TreeGrafter"/>
</dbReference>
<dbReference type="PANTHER" id="PTHR42924:SF3">
    <property type="entry name" value="POLYMERASE_HISTIDINOL PHOSPHATASE N-TERMINAL DOMAIN-CONTAINING PROTEIN"/>
    <property type="match status" value="1"/>
</dbReference>
<organism evidence="2">
    <name type="scientific">Spironucleus salmonicida</name>
    <dbReference type="NCBI Taxonomy" id="348837"/>
    <lineage>
        <taxon>Eukaryota</taxon>
        <taxon>Metamonada</taxon>
        <taxon>Diplomonadida</taxon>
        <taxon>Hexamitidae</taxon>
        <taxon>Hexamitinae</taxon>
        <taxon>Spironucleus</taxon>
    </lineage>
</organism>
<reference evidence="3" key="2">
    <citation type="submission" date="2020-12" db="EMBL/GenBank/DDBJ databases">
        <title>New Spironucleus salmonicida genome in near-complete chromosomes.</title>
        <authorList>
            <person name="Xu F."/>
            <person name="Kurt Z."/>
            <person name="Jimenez-Gonzalez A."/>
            <person name="Astvaldsson A."/>
            <person name="Andersson J.O."/>
            <person name="Svard S.G."/>
        </authorList>
    </citation>
    <scope>NUCLEOTIDE SEQUENCE</scope>
    <source>
        <strain evidence="3">ATCC 50377</strain>
    </source>
</reference>
<dbReference type="InterPro" id="IPR016195">
    <property type="entry name" value="Pol/histidinol_Pase-like"/>
</dbReference>
<dbReference type="GO" id="GO:0004534">
    <property type="term" value="F:5'-3' RNA exonuclease activity"/>
    <property type="evidence" value="ECO:0007669"/>
    <property type="project" value="TreeGrafter"/>
</dbReference>
<dbReference type="EMBL" id="AUWU02000007">
    <property type="protein sequence ID" value="KAH0571289.1"/>
    <property type="molecule type" value="Genomic_DNA"/>
</dbReference>
<dbReference type="EMBL" id="KI546073">
    <property type="protein sequence ID" value="EST46633.1"/>
    <property type="molecule type" value="Genomic_DNA"/>
</dbReference>
<feature type="domain" description="Polymerase/histidinol phosphatase N-terminal" evidence="1">
    <location>
        <begin position="3"/>
        <end position="68"/>
    </location>
</feature>
<dbReference type="Pfam" id="PF02811">
    <property type="entry name" value="PHP"/>
    <property type="match status" value="1"/>
</dbReference>
<gene>
    <name evidence="2" type="ORF">SS50377_13436</name>
    <name evidence="3" type="ORF">SS50377_27590</name>
</gene>
<protein>
    <submittedName>
        <fullName evidence="3">Metal-dependent phosphoesterase</fullName>
    </submittedName>
    <submittedName>
        <fullName evidence="2">PHP domain-containing protein</fullName>
    </submittedName>
</protein>
<accession>V6LQV7</accession>
<dbReference type="PANTHER" id="PTHR42924">
    <property type="entry name" value="EXONUCLEASE"/>
    <property type="match status" value="1"/>
</dbReference>
<dbReference type="SMART" id="SM00481">
    <property type="entry name" value="POLIIIAc"/>
    <property type="match status" value="1"/>
</dbReference>
<dbReference type="Gene3D" id="1.10.150.650">
    <property type="match status" value="1"/>
</dbReference>